<dbReference type="EMBL" id="KY039116">
    <property type="protein sequence ID" value="ATG83173.1"/>
    <property type="molecule type" value="Genomic_DNA"/>
</dbReference>
<feature type="transmembrane region" description="Helical" evidence="20">
    <location>
        <begin position="31"/>
        <end position="57"/>
    </location>
</feature>
<comment type="cofactor">
    <cofactor evidence="20">
        <name>heme b</name>
        <dbReference type="ChEBI" id="CHEBI:60344"/>
    </cofactor>
    <text evidence="20">Binds 2 heme groups non-covalently.</text>
</comment>
<dbReference type="AlphaFoldDB" id="A0A343KJ68"/>
<dbReference type="PROSITE" id="PS51002">
    <property type="entry name" value="CYTB_NTER"/>
    <property type="match status" value="1"/>
</dbReference>
<dbReference type="InterPro" id="IPR016174">
    <property type="entry name" value="Di-haem_cyt_TM"/>
</dbReference>
<evidence type="ECO:0000256" key="6">
    <source>
        <dbReference type="ARBA" id="ARBA00022617"/>
    </source>
</evidence>
<comment type="function">
    <text evidence="1 20">Component of the ubiquinol-cytochrome c reductase complex (complex III or cytochrome b-c1 complex) that is part of the mitochondrial respiratory chain. The b-c1 complex mediates electron transfer from ubiquinol to cytochrome c. Contributes to the generation of a proton gradient across the mitochondrial membrane that is then used for ATP synthesis.</text>
</comment>
<comment type="cofactor">
    <cofactor evidence="19">
        <name>heme</name>
        <dbReference type="ChEBI" id="CHEBI:30413"/>
    </cofactor>
    <text evidence="19">Binds 2 heme groups non-covalently.</text>
</comment>
<dbReference type="PIRSF" id="PIRSF038885">
    <property type="entry name" value="COB"/>
    <property type="match status" value="1"/>
</dbReference>
<accession>A0A343KJ68</accession>
<feature type="domain" description="Cytochrome b/b6 N-terminal region profile" evidence="21">
    <location>
        <begin position="1"/>
        <end position="210"/>
    </location>
</feature>
<feature type="transmembrane region" description="Helical" evidence="20">
    <location>
        <begin position="321"/>
        <end position="341"/>
    </location>
</feature>
<evidence type="ECO:0000256" key="2">
    <source>
        <dbReference type="ARBA" id="ARBA00004448"/>
    </source>
</evidence>
<evidence type="ECO:0000256" key="17">
    <source>
        <dbReference type="ARBA" id="ARBA00061233"/>
    </source>
</evidence>
<dbReference type="InterPro" id="IPR048259">
    <property type="entry name" value="Cytochrome_b_N_euk/bac"/>
</dbReference>
<dbReference type="Pfam" id="PF00033">
    <property type="entry name" value="Cytochrome_B"/>
    <property type="match status" value="1"/>
</dbReference>
<feature type="transmembrane region" description="Helical" evidence="20">
    <location>
        <begin position="230"/>
        <end position="251"/>
    </location>
</feature>
<feature type="transmembrane region" description="Helical" evidence="20">
    <location>
        <begin position="146"/>
        <end position="167"/>
    </location>
</feature>
<dbReference type="GO" id="GO:0046872">
    <property type="term" value="F:metal ion binding"/>
    <property type="evidence" value="ECO:0007669"/>
    <property type="project" value="UniProtKB-UniRule"/>
</dbReference>
<evidence type="ECO:0000256" key="5">
    <source>
        <dbReference type="ARBA" id="ARBA00022448"/>
    </source>
</evidence>
<sequence>MNKPLRKSDKIFKIINNSLIDLPAPINLSAWWNFGSILGLCLMIQLITGILLSMHYTANIEMAFNSISHIMRDVNYGWLMRNIHSNGASMFFISLYLHVGRGMYYGSYNLMKTWNIGIVIMLVTMATAFLGYVLPWGQMSFWGATVITNLLSALPYIGSSLVNWIWGGFSVDNATLSRFFSLHFLLPFIILMLAMIHLFFLHMTGSSNPIGINSNLDKIPFHPFFSIKDIMGFSMIIYLLMLLTMSNPFLLSDPDNFTPANPMITPVHIQPEWYFLFAYAILRSIPNKLGGVMALFLSIIILAILPFSMKSKFKGIQFYPMNQLNFWLFVMMVMLLTWIGARPVEYPFTNTGMILTVTYFSYFITDPLLMKMWEKIIK</sequence>
<dbReference type="InterPro" id="IPR005797">
    <property type="entry name" value="Cyt_b/b6_N"/>
</dbReference>
<keyword evidence="12 20" id="KW-1133">Transmembrane helix</keyword>
<keyword evidence="10" id="KW-0999">Mitochondrion inner membrane</keyword>
<dbReference type="GO" id="GO:0006122">
    <property type="term" value="P:mitochondrial electron transport, ubiquinol to cytochrome c"/>
    <property type="evidence" value="ECO:0007669"/>
    <property type="project" value="TreeGrafter"/>
</dbReference>
<dbReference type="SUPFAM" id="SSF81342">
    <property type="entry name" value="Transmembrane di-heme cytochromes"/>
    <property type="match status" value="1"/>
</dbReference>
<comment type="subcellular location">
    <subcellularLocation>
        <location evidence="2">Mitochondrion inner membrane</location>
        <topology evidence="2">Multi-pass membrane protein</topology>
    </subcellularLocation>
</comment>
<evidence type="ECO:0000256" key="16">
    <source>
        <dbReference type="ARBA" id="ARBA00023136"/>
    </source>
</evidence>
<feature type="domain" description="Cytochrome b/b6 C-terminal region profile" evidence="22">
    <location>
        <begin position="211"/>
        <end position="378"/>
    </location>
</feature>
<evidence type="ECO:0000313" key="23">
    <source>
        <dbReference type="EMBL" id="ATG83173.1"/>
    </source>
</evidence>
<gene>
    <name evidence="23" type="primary">cob</name>
</gene>
<dbReference type="FunFam" id="1.20.810.10:FF:000002">
    <property type="entry name" value="Cytochrome b"/>
    <property type="match status" value="1"/>
</dbReference>
<comment type="subunit">
    <text evidence="3">The main subunits of complex b-c1 are: cytochrome b, cytochrome c1 and the Rieske protein.</text>
</comment>
<dbReference type="GO" id="GO:0005743">
    <property type="term" value="C:mitochondrial inner membrane"/>
    <property type="evidence" value="ECO:0007669"/>
    <property type="project" value="UniProtKB-SubCell"/>
</dbReference>
<keyword evidence="11 20" id="KW-0249">Electron transport</keyword>
<dbReference type="GO" id="GO:0008121">
    <property type="term" value="F:quinol-cytochrome-c reductase activity"/>
    <property type="evidence" value="ECO:0007669"/>
    <property type="project" value="InterPro"/>
</dbReference>
<evidence type="ECO:0000259" key="21">
    <source>
        <dbReference type="PROSITE" id="PS51002"/>
    </source>
</evidence>
<evidence type="ECO:0000256" key="14">
    <source>
        <dbReference type="ARBA" id="ARBA00023075"/>
    </source>
</evidence>
<keyword evidence="5 20" id="KW-0813">Transport</keyword>
<protein>
    <recommendedName>
        <fullName evidence="4 20">Cytochrome b</fullName>
    </recommendedName>
</protein>
<feature type="transmembrane region" description="Helical" evidence="20">
    <location>
        <begin position="114"/>
        <end position="134"/>
    </location>
</feature>
<keyword evidence="8 20" id="KW-0812">Transmembrane</keyword>
<keyword evidence="16 20" id="KW-0472">Membrane</keyword>
<dbReference type="Gene3D" id="1.20.810.10">
    <property type="entry name" value="Cytochrome Bc1 Complex, Chain C"/>
    <property type="match status" value="1"/>
</dbReference>
<feature type="transmembrane region" description="Helical" evidence="20">
    <location>
        <begin position="78"/>
        <end position="99"/>
    </location>
</feature>
<dbReference type="InterPro" id="IPR036150">
    <property type="entry name" value="Cyt_b/b6_C_sf"/>
</dbReference>
<evidence type="ECO:0000256" key="15">
    <source>
        <dbReference type="ARBA" id="ARBA00023128"/>
    </source>
</evidence>
<evidence type="ECO:0000256" key="4">
    <source>
        <dbReference type="ARBA" id="ARBA00013531"/>
    </source>
</evidence>
<evidence type="ECO:0000256" key="11">
    <source>
        <dbReference type="ARBA" id="ARBA00022982"/>
    </source>
</evidence>
<feature type="binding site" evidence="18">
    <location>
        <position position="202"/>
    </location>
    <ligand>
        <name>a ubiquinone</name>
        <dbReference type="ChEBI" id="CHEBI:16389"/>
    </ligand>
</feature>
<feature type="binding site" description="axial binding residue" evidence="19">
    <location>
        <position position="197"/>
    </location>
    <ligand>
        <name>heme b</name>
        <dbReference type="ChEBI" id="CHEBI:60344"/>
        <label>b566</label>
    </ligand>
    <ligandPart>
        <name>Fe</name>
        <dbReference type="ChEBI" id="CHEBI:18248"/>
    </ligandPart>
</feature>
<keyword evidence="9 19" id="KW-0479">Metal-binding</keyword>
<feature type="transmembrane region" description="Helical" evidence="20">
    <location>
        <begin position="353"/>
        <end position="370"/>
    </location>
</feature>
<evidence type="ECO:0000256" key="20">
    <source>
        <dbReference type="RuleBase" id="RU362117"/>
    </source>
</evidence>
<geneLocation type="mitochondrion" evidence="23"/>
<dbReference type="GO" id="GO:0016491">
    <property type="term" value="F:oxidoreductase activity"/>
    <property type="evidence" value="ECO:0007669"/>
    <property type="project" value="UniProtKB-UniRule"/>
</dbReference>
<organism evidence="23">
    <name type="scientific">Alobaldia tobae</name>
    <dbReference type="NCBI Taxonomy" id="2040484"/>
    <lineage>
        <taxon>Eukaryota</taxon>
        <taxon>Metazoa</taxon>
        <taxon>Ecdysozoa</taxon>
        <taxon>Arthropoda</taxon>
        <taxon>Hexapoda</taxon>
        <taxon>Insecta</taxon>
        <taxon>Pterygota</taxon>
        <taxon>Neoptera</taxon>
        <taxon>Paraneoptera</taxon>
        <taxon>Hemiptera</taxon>
        <taxon>Auchenorrhyncha</taxon>
        <taxon>Membracoidea</taxon>
        <taxon>Cicadellidae</taxon>
        <taxon>Deltocephalinae</taxon>
        <taxon>Deltocephalini</taxon>
        <taxon>Alobaldia</taxon>
    </lineage>
</organism>
<dbReference type="InterPro" id="IPR005798">
    <property type="entry name" value="Cyt_b/b6_C"/>
</dbReference>
<evidence type="ECO:0000256" key="19">
    <source>
        <dbReference type="PIRSR" id="PIRSR038885-2"/>
    </source>
</evidence>
<dbReference type="CDD" id="cd00290">
    <property type="entry name" value="cytochrome_b_C"/>
    <property type="match status" value="1"/>
</dbReference>
<dbReference type="InterPro" id="IPR048260">
    <property type="entry name" value="Cytochrome_b_C_euk/bac"/>
</dbReference>
<keyword evidence="13 19" id="KW-0408">Iron</keyword>
<comment type="similarity">
    <text evidence="17 20">Belongs to the cytochrome b family.</text>
</comment>
<evidence type="ECO:0000256" key="12">
    <source>
        <dbReference type="ARBA" id="ARBA00022989"/>
    </source>
</evidence>
<dbReference type="PROSITE" id="PS51003">
    <property type="entry name" value="CYTB_CTER"/>
    <property type="match status" value="1"/>
</dbReference>
<evidence type="ECO:0000256" key="1">
    <source>
        <dbReference type="ARBA" id="ARBA00002566"/>
    </source>
</evidence>
<reference evidence="23" key="1">
    <citation type="journal article" date="2017" name="Sci. Rep.">
        <title>Deep-level phylogeny of Cicadomorpha inferred from mitochondrial genomes sequenced by NGS.</title>
        <authorList>
            <person name="Song N."/>
            <person name="Cai W."/>
            <person name="Li H."/>
        </authorList>
    </citation>
    <scope>NUCLEOTIDE SEQUENCE</scope>
</reference>
<dbReference type="Pfam" id="PF00032">
    <property type="entry name" value="Cytochrom_B_C"/>
    <property type="match status" value="1"/>
</dbReference>
<proteinExistence type="inferred from homology"/>
<evidence type="ECO:0000256" key="9">
    <source>
        <dbReference type="ARBA" id="ARBA00022723"/>
    </source>
</evidence>
<feature type="binding site" description="axial binding residue" evidence="19">
    <location>
        <position position="98"/>
    </location>
    <ligand>
        <name>heme b</name>
        <dbReference type="ChEBI" id="CHEBI:60344"/>
        <label>b566</label>
    </ligand>
    <ligandPart>
        <name>Fe</name>
        <dbReference type="ChEBI" id="CHEBI:18248"/>
    </ligandPart>
</feature>
<dbReference type="PANTHER" id="PTHR19271">
    <property type="entry name" value="CYTOCHROME B"/>
    <property type="match status" value="1"/>
</dbReference>
<dbReference type="GO" id="GO:0045275">
    <property type="term" value="C:respiratory chain complex III"/>
    <property type="evidence" value="ECO:0007669"/>
    <property type="project" value="InterPro"/>
</dbReference>
<feature type="transmembrane region" description="Helical" evidence="20">
    <location>
        <begin position="179"/>
        <end position="201"/>
    </location>
</feature>
<dbReference type="CDD" id="cd00284">
    <property type="entry name" value="Cytochrome_b_N"/>
    <property type="match status" value="1"/>
</dbReference>
<evidence type="ECO:0000259" key="22">
    <source>
        <dbReference type="PROSITE" id="PS51003"/>
    </source>
</evidence>
<evidence type="ECO:0000256" key="18">
    <source>
        <dbReference type="PIRSR" id="PIRSR038885-1"/>
    </source>
</evidence>
<dbReference type="InterPro" id="IPR030689">
    <property type="entry name" value="Cytochrome_b"/>
</dbReference>
<dbReference type="SUPFAM" id="SSF81648">
    <property type="entry name" value="a domain/subunit of cytochrome bc1 complex (Ubiquinol-cytochrome c reductase)"/>
    <property type="match status" value="1"/>
</dbReference>
<feature type="binding site" description="axial binding residue" evidence="19">
    <location>
        <position position="183"/>
    </location>
    <ligand>
        <name>heme b</name>
        <dbReference type="ChEBI" id="CHEBI:60344"/>
        <label>b562</label>
    </ligand>
    <ligandPart>
        <name>Fe</name>
        <dbReference type="ChEBI" id="CHEBI:18248"/>
    </ligandPart>
</feature>
<evidence type="ECO:0000256" key="3">
    <source>
        <dbReference type="ARBA" id="ARBA00011649"/>
    </source>
</evidence>
<evidence type="ECO:0000256" key="13">
    <source>
        <dbReference type="ARBA" id="ARBA00023004"/>
    </source>
</evidence>
<feature type="binding site" description="axial binding residue" evidence="19">
    <location>
        <position position="84"/>
    </location>
    <ligand>
        <name>heme b</name>
        <dbReference type="ChEBI" id="CHEBI:60344"/>
        <label>b562</label>
    </ligand>
    <ligandPart>
        <name>Fe</name>
        <dbReference type="ChEBI" id="CHEBI:18248"/>
    </ligandPart>
</feature>
<keyword evidence="6 19" id="KW-0349">Heme</keyword>
<keyword evidence="15 20" id="KW-0496">Mitochondrion</keyword>
<keyword evidence="7 20" id="KW-0679">Respiratory chain</keyword>
<evidence type="ECO:0000256" key="7">
    <source>
        <dbReference type="ARBA" id="ARBA00022660"/>
    </source>
</evidence>
<evidence type="ECO:0000256" key="10">
    <source>
        <dbReference type="ARBA" id="ARBA00022792"/>
    </source>
</evidence>
<name>A0A343KJ68_9HEMI</name>
<dbReference type="PANTHER" id="PTHR19271:SF16">
    <property type="entry name" value="CYTOCHROME B"/>
    <property type="match status" value="1"/>
</dbReference>
<keyword evidence="14" id="KW-0830">Ubiquinone</keyword>
<evidence type="ECO:0000256" key="8">
    <source>
        <dbReference type="ARBA" id="ARBA00022692"/>
    </source>
</evidence>
<feature type="transmembrane region" description="Helical" evidence="20">
    <location>
        <begin position="289"/>
        <end position="309"/>
    </location>
</feature>
<dbReference type="InterPro" id="IPR027387">
    <property type="entry name" value="Cytb/b6-like_sf"/>
</dbReference>